<gene>
    <name evidence="1" type="ORF">BFL38_09895</name>
</gene>
<dbReference type="RefSeq" id="WP_069725243.1">
    <property type="nucleotide sequence ID" value="NZ_MDCO01000001.1"/>
</dbReference>
<dbReference type="Proteomes" id="UP000095247">
    <property type="component" value="Unassembled WGS sequence"/>
</dbReference>
<dbReference type="EMBL" id="MDCO01000001">
    <property type="protein sequence ID" value="OEJ15766.1"/>
    <property type="molecule type" value="Genomic_DNA"/>
</dbReference>
<comment type="caution">
    <text evidence="1">The sequence shown here is derived from an EMBL/GenBank/DDBJ whole genome shotgun (WGS) entry which is preliminary data.</text>
</comment>
<proteinExistence type="predicted"/>
<organism evidence="1 2">
    <name type="scientific">Brachyspira hampsonii</name>
    <dbReference type="NCBI Taxonomy" id="1287055"/>
    <lineage>
        <taxon>Bacteria</taxon>
        <taxon>Pseudomonadati</taxon>
        <taxon>Spirochaetota</taxon>
        <taxon>Spirochaetia</taxon>
        <taxon>Brachyspirales</taxon>
        <taxon>Brachyspiraceae</taxon>
        <taxon>Brachyspira</taxon>
    </lineage>
</organism>
<accession>A0A1E5NI18</accession>
<name>A0A1E5NI18_9SPIR</name>
<evidence type="ECO:0000313" key="2">
    <source>
        <dbReference type="Proteomes" id="UP000095247"/>
    </source>
</evidence>
<protein>
    <submittedName>
        <fullName evidence="1">Phage tail protein</fullName>
    </submittedName>
</protein>
<reference evidence="1 2" key="1">
    <citation type="submission" date="2016-08" db="EMBL/GenBank/DDBJ databases">
        <title>Characterization and recognition of Brachyspira hampsonii sp. nov., a novel intestinal spirochete that is pathogenic to pigs.</title>
        <authorList>
            <person name="Mirajkar N."/>
            <person name="La T."/>
            <person name="Phillips N."/>
            <person name="Hampson D."/>
            <person name="Gebhart C."/>
        </authorList>
    </citation>
    <scope>NUCLEOTIDE SEQUENCE [LARGE SCALE GENOMIC DNA]</scope>
    <source>
        <strain evidence="1 2">P280/1</strain>
    </source>
</reference>
<sequence>MKLNENNIQAPFQYRIRDKTFELKTVSGGFSLNADNVQVKIFSGERLFCADIGYTVDGAVEEMEFLIDSIKVYPQVLETLEDLNTVQIKDNEVYLIRNELDFKSIVFFPPIDLNKKFDFTVTTYSSTFSSFMFDDIAKKLNGLDINYPIKNYYESVDYKINDIIKNNGYLYRVFKDFTSDSTDYYLKTNCDLLTPFKKLELNNIYKSNELVEYNDNFLIVQKDFRYESKDGVLTNLNGLLKPLQDIIIWFDEISRIYKNQIIIRDNILYKVLEDIENPVWNNIQSQLERLIKAENTFYDDSNSSFGNNTNTVQKAIEKLKSSKQDSLILGNNISLNGNTINVNGGTSKEYIIGNNYYIYDLIIYNSKLYKANENFTAIEWSTDRAKLSLISSGGGGSNDAADVSYDNTNTNLEYISGYDFPKFKTPIADTINLVLITGKGDIPATITKQSDGSYRLNLSAQTYQSTIMQFIIKSIEGQSEVFNIYTILAQFFEIEIFKSIEEINYFNLEADECVISEIDSPLKAGFALTFSSSQIALAIARQDDTPISTGNYNISLNVKNRVLRNHNSNLFCLTTNANNQTLESLVLENDNGITKIKGSISNLGQGTISGFYIFNNIIPNYFALDGNYISTSGITSSSGKSVKYNVITTNTSNGLLYNFALQYTDGSSINQGDVFTFNLTPDKNVALDPIYSEVTNVQDAIEAVKTNIDTANSNISIINSKMSSLNATQISFNDTNTQLGAANVQQAIETIVNNKIPDVYDYSGKETLTNKIAIVNGVRKQVYRVYCERNLNLSDSIINQQQTTVLELRNDVTFFDVKRVILVANGFSLLFPCTYLHVQNTIVIGTASSCNLYLDFVLEASQLIAQFTKVTYFLEYYR</sequence>
<dbReference type="AlphaFoldDB" id="A0A1E5NI18"/>
<evidence type="ECO:0000313" key="1">
    <source>
        <dbReference type="EMBL" id="OEJ15766.1"/>
    </source>
</evidence>